<dbReference type="SMART" id="SM00355">
    <property type="entry name" value="ZnF_C2H2"/>
    <property type="match status" value="22"/>
</dbReference>
<dbReference type="GO" id="GO:0000981">
    <property type="term" value="F:DNA-binding transcription factor activity, RNA polymerase II-specific"/>
    <property type="evidence" value="ECO:0007669"/>
    <property type="project" value="TreeGrafter"/>
</dbReference>
<feature type="domain" description="C2H2-type" evidence="7">
    <location>
        <begin position="467"/>
        <end position="490"/>
    </location>
</feature>
<keyword evidence="2" id="KW-0677">Repeat</keyword>
<dbReference type="InterPro" id="IPR013087">
    <property type="entry name" value="Znf_C2H2_type"/>
</dbReference>
<keyword evidence="4" id="KW-0862">Zinc</keyword>
<feature type="domain" description="C2H2-type" evidence="7">
    <location>
        <begin position="439"/>
        <end position="466"/>
    </location>
</feature>
<feature type="domain" description="C2H2-type" evidence="7">
    <location>
        <begin position="593"/>
        <end position="616"/>
    </location>
</feature>
<feature type="domain" description="C2H2-type" evidence="7">
    <location>
        <begin position="275"/>
        <end position="303"/>
    </location>
</feature>
<evidence type="ECO:0000256" key="2">
    <source>
        <dbReference type="ARBA" id="ARBA00022737"/>
    </source>
</evidence>
<evidence type="ECO:0000313" key="8">
    <source>
        <dbReference type="EMBL" id="KAA0186228.1"/>
    </source>
</evidence>
<dbReference type="PANTHER" id="PTHR24409:SF295">
    <property type="entry name" value="AZ2-RELATED"/>
    <property type="match status" value="1"/>
</dbReference>
<dbReference type="Pfam" id="PF00096">
    <property type="entry name" value="zf-C2H2"/>
    <property type="match status" value="5"/>
</dbReference>
<accession>A0A8E0RS62</accession>
<dbReference type="PROSITE" id="PS00028">
    <property type="entry name" value="ZINC_FINGER_C2H2_1"/>
    <property type="match status" value="17"/>
</dbReference>
<dbReference type="GO" id="GO:0000977">
    <property type="term" value="F:RNA polymerase II transcription regulatory region sequence-specific DNA binding"/>
    <property type="evidence" value="ECO:0007669"/>
    <property type="project" value="TreeGrafter"/>
</dbReference>
<evidence type="ECO:0000256" key="3">
    <source>
        <dbReference type="ARBA" id="ARBA00022771"/>
    </source>
</evidence>
<feature type="region of interest" description="Disordered" evidence="6">
    <location>
        <begin position="318"/>
        <end position="344"/>
    </location>
</feature>
<dbReference type="GO" id="GO:0005634">
    <property type="term" value="C:nucleus"/>
    <property type="evidence" value="ECO:0007669"/>
    <property type="project" value="TreeGrafter"/>
</dbReference>
<feature type="domain" description="C2H2-type" evidence="7">
    <location>
        <begin position="238"/>
        <end position="266"/>
    </location>
</feature>
<reference evidence="8" key="1">
    <citation type="submission" date="2019-05" db="EMBL/GenBank/DDBJ databases">
        <title>Annotation for the trematode Fasciolopsis buski.</title>
        <authorList>
            <person name="Choi Y.-J."/>
        </authorList>
    </citation>
    <scope>NUCLEOTIDE SEQUENCE</scope>
    <source>
        <strain evidence="8">HT</strain>
        <tissue evidence="8">Whole worm</tissue>
    </source>
</reference>
<keyword evidence="9" id="KW-1185">Reference proteome</keyword>
<feature type="domain" description="C2H2-type" evidence="7">
    <location>
        <begin position="722"/>
        <end position="750"/>
    </location>
</feature>
<feature type="region of interest" description="Disordered" evidence="6">
    <location>
        <begin position="1249"/>
        <end position="1271"/>
    </location>
</feature>
<protein>
    <recommendedName>
        <fullName evidence="7">C2H2-type domain-containing protein</fullName>
    </recommendedName>
</protein>
<dbReference type="CDD" id="cd20805">
    <property type="entry name" value="C1_DGK_rpt2"/>
    <property type="match status" value="1"/>
</dbReference>
<feature type="domain" description="C2H2-type" evidence="7">
    <location>
        <begin position="1479"/>
        <end position="1507"/>
    </location>
</feature>
<proteinExistence type="predicted"/>
<feature type="domain" description="C2H2-type" evidence="7">
    <location>
        <begin position="1536"/>
        <end position="1560"/>
    </location>
</feature>
<evidence type="ECO:0000256" key="4">
    <source>
        <dbReference type="ARBA" id="ARBA00022833"/>
    </source>
</evidence>
<keyword evidence="1" id="KW-0479">Metal-binding</keyword>
<evidence type="ECO:0000256" key="6">
    <source>
        <dbReference type="SAM" id="MobiDB-lite"/>
    </source>
</evidence>
<keyword evidence="3 5" id="KW-0863">Zinc-finger</keyword>
<feature type="domain" description="C2H2-type" evidence="7">
    <location>
        <begin position="692"/>
        <end position="720"/>
    </location>
</feature>
<feature type="domain" description="C2H2-type" evidence="7">
    <location>
        <begin position="411"/>
        <end position="438"/>
    </location>
</feature>
<feature type="domain" description="C2H2-type" evidence="7">
    <location>
        <begin position="1508"/>
        <end position="1535"/>
    </location>
</feature>
<feature type="domain" description="C2H2-type" evidence="7">
    <location>
        <begin position="622"/>
        <end position="650"/>
    </location>
</feature>
<feature type="domain" description="C2H2-type" evidence="7">
    <location>
        <begin position="1152"/>
        <end position="1179"/>
    </location>
</feature>
<dbReference type="GO" id="GO:0008270">
    <property type="term" value="F:zinc ion binding"/>
    <property type="evidence" value="ECO:0007669"/>
    <property type="project" value="UniProtKB-KW"/>
</dbReference>
<dbReference type="EMBL" id="LUCM01009880">
    <property type="protein sequence ID" value="KAA0186228.1"/>
    <property type="molecule type" value="Genomic_DNA"/>
</dbReference>
<evidence type="ECO:0000313" key="9">
    <source>
        <dbReference type="Proteomes" id="UP000728185"/>
    </source>
</evidence>
<dbReference type="InterPro" id="IPR036236">
    <property type="entry name" value="Znf_C2H2_sf"/>
</dbReference>
<evidence type="ECO:0000256" key="1">
    <source>
        <dbReference type="ARBA" id="ARBA00022723"/>
    </source>
</evidence>
<dbReference type="SUPFAM" id="SSF57667">
    <property type="entry name" value="beta-beta-alpha zinc fingers"/>
    <property type="match status" value="8"/>
</dbReference>
<dbReference type="OrthoDB" id="9439254at2759"/>
<comment type="caution">
    <text evidence="8">The sequence shown here is derived from an EMBL/GenBank/DDBJ whole genome shotgun (WGS) entry which is preliminary data.</text>
</comment>
<feature type="domain" description="C2H2-type" evidence="7">
    <location>
        <begin position="149"/>
        <end position="176"/>
    </location>
</feature>
<name>A0A8E0RS62_9TREM</name>
<evidence type="ECO:0000259" key="7">
    <source>
        <dbReference type="PROSITE" id="PS50157"/>
    </source>
</evidence>
<feature type="region of interest" description="Disordered" evidence="6">
    <location>
        <begin position="95"/>
        <end position="115"/>
    </location>
</feature>
<organism evidence="8 9">
    <name type="scientific">Fasciolopsis buskii</name>
    <dbReference type="NCBI Taxonomy" id="27845"/>
    <lineage>
        <taxon>Eukaryota</taxon>
        <taxon>Metazoa</taxon>
        <taxon>Spiralia</taxon>
        <taxon>Lophotrochozoa</taxon>
        <taxon>Platyhelminthes</taxon>
        <taxon>Trematoda</taxon>
        <taxon>Digenea</taxon>
        <taxon>Plagiorchiida</taxon>
        <taxon>Echinostomata</taxon>
        <taxon>Echinostomatoidea</taxon>
        <taxon>Fasciolidae</taxon>
        <taxon>Fasciolopsis</taxon>
    </lineage>
</organism>
<feature type="compositionally biased region" description="Polar residues" evidence="6">
    <location>
        <begin position="318"/>
        <end position="327"/>
    </location>
</feature>
<dbReference type="Proteomes" id="UP000728185">
    <property type="component" value="Unassembled WGS sequence"/>
</dbReference>
<gene>
    <name evidence="8" type="ORF">FBUS_08336</name>
</gene>
<dbReference type="Gene3D" id="3.30.160.60">
    <property type="entry name" value="Classic Zinc Finger"/>
    <property type="match status" value="10"/>
</dbReference>
<feature type="domain" description="C2H2-type" evidence="7">
    <location>
        <begin position="753"/>
        <end position="780"/>
    </location>
</feature>
<dbReference type="PROSITE" id="PS50157">
    <property type="entry name" value="ZINC_FINGER_C2H2_2"/>
    <property type="match status" value="15"/>
</dbReference>
<sequence length="1560" mass="175418">MIEASVNEGTTGYFIASKDDTNFLILDPENVTKALSDGFCVCYLDESVNINYPGNFSPDRALEGQTQSLLINGTSTDLILLNHSDQLANSFSRSEQTDTFTEPIKPQSQPPQPTTMRFGEPLISADSSRIKPLGKDKSPFKSERAPRSLECNVCYLSFTGKNELRRHMQAHEDDKPNACPHCSSKFNHGENLLVHISLIHVTAAQLSAPFPCPLCPVRTSRYAAFRSHVAQHQIDDQLACDECHLMFQSKSVLEAHRRAEHLGSEQTNGKFLTRYRCHLCHTMIYSLGNLTKHYRTYHPGEMKSARRTCPVSDASFVSPVTQRNPVPTETIPVGSPQFSHDTTGREMRASKLRAKAYLSSLKTRASKPRIASSDSSNMLVGVVHSTELQTPSLLCVPEAQTNQPSRKPNPRVCSECGKRFPKPCLVQRHMVRHALVKPFECLVCHSRFVRKSTARAHTLTHCAAQTYFCPFCSREYTRRRNLVVHLERTHPDISVEFVEHSQQRQQPIRTGQLPLETNSCETISFSQVIYPYPQTGDQSILPDVRSEPLLDPVSNINSVVSHPISYKSLQEPREIIELGPEQPGNTMPNRRPFECSICQKAFSSSRTLSVHLLRHSSVPLPYSCTDCTHRFPNRAQQRYHMRLCHAKKRSKWSTQRRPLGFKSEYCAMEGPMKWNATERRFCRAARSLYGPHMCSQCPRRYRNLNHLRAHIRAQHNKNLTSFACTACSRRFVTATALDRHMWRGHREDASERRICPVCDLSFANNSSMKRHLAVHSNEKHYRCAWCLKSFKFHSSCMKHMNAQVCRSGLLIPSDPPVVIEVDTSHSMDIIGSVKPDSLPVCPLYSDAFHLPSSLVNQLPSSSPFTLVDPNCSWPLCDTAMSTDSMPIPAKVVSIQYPMFQSSGDQNLQPFSHQLDLDPVVLPHYEPDALTWSNQGKTSVLIDSLPTDRIFIEQLTPLVQHSNSLVSNLDPNITSQSTGITMKPTDTSGYSNLLMGPEFPRDTLHITNPIDLQPNWSYVTDLTDTQPIATATTCEQLTQSVELTQLSGKPCKDLISTNLIGSVLNDDIHSVNEQSELNIAQPHELEHPKQGTNENPKSVVENTFPPELLLEKDKKEHYFEPHFACGLCTASFDDAEALLVHSHTKHPVIEKQYICSLCDTTVASELLLKVHHQLHKGSSLHALHCPLCPGAAFASQSGLTRHINCCHPDPNTQRFRCSRCGNRFFQLRQLQNHVNASACISIEVTTNDNEPTLSSGMNDRPRIQKGRSGHSRILPLRPKDLLQLAQTKPSSDLSLSEKYLIREIGNSNKANNTNGETAVESSLGSVTLDTTLVQVVDLDELPTPGGEFSISTEAILSKSMTEQVNESQGQPLQTCGTPGEREVITGSSNAGQPTWSNFHSHLELSPDSSDQRVSPRYVELTRCIACAQEFFDQVSYNRHTCPTGTVNHHHQGTGQKSPCTIKINPDLQVRRKNQPFQALYKCSRCDQLFSQLNILRRHEAIVHDHERAHVCDICGAKFTKRSSLTSHERIHLNLKPYRCSHCAMEFRQRSNMRRHIKLIHT</sequence>
<evidence type="ECO:0000256" key="5">
    <source>
        <dbReference type="PROSITE-ProRule" id="PRU00042"/>
    </source>
</evidence>
<dbReference type="PANTHER" id="PTHR24409">
    <property type="entry name" value="ZINC FINGER PROTEIN 142"/>
    <property type="match status" value="1"/>
</dbReference>